<reference evidence="1 2" key="1">
    <citation type="journal article" date="2020" name="Microorganisms">
        <title>Osmotic Adaptation and Compatible Solute Biosynthesis of Phototrophic Bacteria as Revealed from Genome Analyses.</title>
        <authorList>
            <person name="Imhoff J.F."/>
            <person name="Rahn T."/>
            <person name="Kunzel S."/>
            <person name="Keller A."/>
            <person name="Neulinger S.C."/>
        </authorList>
    </citation>
    <scope>NUCLEOTIDE SEQUENCE [LARGE SCALE GENOMIC DNA]</scope>
    <source>
        <strain evidence="1 2">DSM 9895</strain>
    </source>
</reference>
<comment type="caution">
    <text evidence="1">The sequence shown here is derived from an EMBL/GenBank/DDBJ whole genome shotgun (WGS) entry which is preliminary data.</text>
</comment>
<name>A0ABS1D9E8_9PROT</name>
<accession>A0ABS1D9E8</accession>
<organism evidence="1 2">
    <name type="scientific">Rhodovibrio sodomensis</name>
    <dbReference type="NCBI Taxonomy" id="1088"/>
    <lineage>
        <taxon>Bacteria</taxon>
        <taxon>Pseudomonadati</taxon>
        <taxon>Pseudomonadota</taxon>
        <taxon>Alphaproteobacteria</taxon>
        <taxon>Rhodospirillales</taxon>
        <taxon>Rhodovibrionaceae</taxon>
        <taxon>Rhodovibrio</taxon>
    </lineage>
</organism>
<dbReference type="RefSeq" id="WP_200339105.1">
    <property type="nucleotide sequence ID" value="NZ_NRRL01000003.1"/>
</dbReference>
<dbReference type="Proteomes" id="UP001296873">
    <property type="component" value="Unassembled WGS sequence"/>
</dbReference>
<dbReference type="EMBL" id="NRRL01000003">
    <property type="protein sequence ID" value="MBK1667044.1"/>
    <property type="molecule type" value="Genomic_DNA"/>
</dbReference>
<gene>
    <name evidence="1" type="ORF">CKO28_03165</name>
</gene>
<sequence length="117" mass="12778">MGTWTKNSRGQRESYFPDIGEIVSYPRSGGGVGIATRCNGVLYDLVTLNGSDSPTGVWDLQPATQAEKDRLRAALDLSRVPLDRTFQNTLPCGAIGHREFLRAAKARLRRKIFGAAA</sequence>
<proteinExistence type="predicted"/>
<protein>
    <submittedName>
        <fullName evidence="1">Uncharacterized protein</fullName>
    </submittedName>
</protein>
<evidence type="ECO:0000313" key="2">
    <source>
        <dbReference type="Proteomes" id="UP001296873"/>
    </source>
</evidence>
<evidence type="ECO:0000313" key="1">
    <source>
        <dbReference type="EMBL" id="MBK1667044.1"/>
    </source>
</evidence>
<keyword evidence="2" id="KW-1185">Reference proteome</keyword>